<accession>A0A177E847</accession>
<dbReference type="PANTHER" id="PTHR37166:SF1">
    <property type="entry name" value="PROTEIN FLAG"/>
    <property type="match status" value="1"/>
</dbReference>
<organism evidence="2 3">
    <name type="scientific">Thermodesulfatator autotrophicus</name>
    <dbReference type="NCBI Taxonomy" id="1795632"/>
    <lineage>
        <taxon>Bacteria</taxon>
        <taxon>Pseudomonadati</taxon>
        <taxon>Thermodesulfobacteriota</taxon>
        <taxon>Thermodesulfobacteria</taxon>
        <taxon>Thermodesulfobacteriales</taxon>
        <taxon>Thermodesulfatatoraceae</taxon>
        <taxon>Thermodesulfatator</taxon>
    </lineage>
</organism>
<dbReference type="PANTHER" id="PTHR37166">
    <property type="entry name" value="PROTEIN FLAG"/>
    <property type="match status" value="1"/>
</dbReference>
<keyword evidence="3" id="KW-1185">Reference proteome</keyword>
<evidence type="ECO:0000313" key="2">
    <source>
        <dbReference type="EMBL" id="OAG28133.1"/>
    </source>
</evidence>
<evidence type="ECO:0000256" key="1">
    <source>
        <dbReference type="SAM" id="MobiDB-lite"/>
    </source>
</evidence>
<evidence type="ECO:0000313" key="3">
    <source>
        <dbReference type="Proteomes" id="UP000076964"/>
    </source>
</evidence>
<dbReference type="OrthoDB" id="9812344at2"/>
<feature type="region of interest" description="Disordered" evidence="1">
    <location>
        <begin position="1"/>
        <end position="50"/>
    </location>
</feature>
<name>A0A177E847_9BACT</name>
<evidence type="ECO:0008006" key="4">
    <source>
        <dbReference type="Google" id="ProtNLM"/>
    </source>
</evidence>
<protein>
    <recommendedName>
        <fullName evidence="4">Flagellar biosynthesis protein FlaG</fullName>
    </recommendedName>
</protein>
<comment type="caution">
    <text evidence="2">The sequence shown here is derived from an EMBL/GenBank/DDBJ whole genome shotgun (WGS) entry which is preliminary data.</text>
</comment>
<dbReference type="STRING" id="1795632.TH606_03060"/>
<feature type="compositionally biased region" description="Polar residues" evidence="1">
    <location>
        <begin position="1"/>
        <end position="11"/>
    </location>
</feature>
<dbReference type="InterPro" id="IPR035924">
    <property type="entry name" value="FlaG-like_sf"/>
</dbReference>
<dbReference type="InterPro" id="IPR005186">
    <property type="entry name" value="FlaG"/>
</dbReference>
<dbReference type="Pfam" id="PF03646">
    <property type="entry name" value="FlaG"/>
    <property type="match status" value="1"/>
</dbReference>
<dbReference type="Proteomes" id="UP000076964">
    <property type="component" value="Unassembled WGS sequence"/>
</dbReference>
<dbReference type="Gene3D" id="3.30.160.170">
    <property type="entry name" value="FlaG-like"/>
    <property type="match status" value="1"/>
</dbReference>
<sequence>MQVSNLSNQSLELLGPSQKLEESSSRSPTNNVLKEKLENKTSEDQKKPENYEEMVKTIQKELEQLNVRLVFSVDKDTDELVVKVIDPQTEEVIRQIPPQELLEIRKKLDELVGILFDARV</sequence>
<dbReference type="EMBL" id="LSFI01000010">
    <property type="protein sequence ID" value="OAG28133.1"/>
    <property type="molecule type" value="Genomic_DNA"/>
</dbReference>
<dbReference type="AlphaFoldDB" id="A0A177E847"/>
<gene>
    <name evidence="2" type="ORF">TH606_03060</name>
</gene>
<dbReference type="SUPFAM" id="SSF160214">
    <property type="entry name" value="FlaG-like"/>
    <property type="match status" value="1"/>
</dbReference>
<feature type="compositionally biased region" description="Basic and acidic residues" evidence="1">
    <location>
        <begin position="33"/>
        <end position="50"/>
    </location>
</feature>
<proteinExistence type="predicted"/>
<reference evidence="2 3" key="1">
    <citation type="submission" date="2016-02" db="EMBL/GenBank/DDBJ databases">
        <title>Draft genome sequence of Thermodesulfatator sp. S606.</title>
        <authorList>
            <person name="Lai Q."/>
            <person name="Cao J."/>
            <person name="Dupont S."/>
            <person name="Shao Z."/>
            <person name="Jebbar M."/>
            <person name="Alain K."/>
        </authorList>
    </citation>
    <scope>NUCLEOTIDE SEQUENCE [LARGE SCALE GENOMIC DNA]</scope>
    <source>
        <strain evidence="2 3">S606</strain>
    </source>
</reference>
<dbReference type="RefSeq" id="WP_068541229.1">
    <property type="nucleotide sequence ID" value="NZ_LSFI01000010.1"/>
</dbReference>